<proteinExistence type="predicted"/>
<keyword evidence="4" id="KW-0032">Aminotransferase</keyword>
<dbReference type="InterPro" id="IPR015422">
    <property type="entry name" value="PyrdxlP-dep_Trfase_small"/>
</dbReference>
<name>A0A7C5R7N0_9PROT</name>
<feature type="non-terminal residue" evidence="4">
    <location>
        <position position="505"/>
    </location>
</feature>
<dbReference type="Proteomes" id="UP000885830">
    <property type="component" value="Unassembled WGS sequence"/>
</dbReference>
<dbReference type="PANTHER" id="PTHR43686">
    <property type="entry name" value="SULFURTRANSFERASE-RELATED"/>
    <property type="match status" value="1"/>
</dbReference>
<organism evidence="4">
    <name type="scientific">Hellea balneolensis</name>
    <dbReference type="NCBI Taxonomy" id="287478"/>
    <lineage>
        <taxon>Bacteria</taxon>
        <taxon>Pseudomonadati</taxon>
        <taxon>Pseudomonadota</taxon>
        <taxon>Alphaproteobacteria</taxon>
        <taxon>Maricaulales</taxon>
        <taxon>Robiginitomaculaceae</taxon>
        <taxon>Hellea</taxon>
    </lineage>
</organism>
<dbReference type="GO" id="GO:0008483">
    <property type="term" value="F:transaminase activity"/>
    <property type="evidence" value="ECO:0007669"/>
    <property type="project" value="UniProtKB-KW"/>
</dbReference>
<evidence type="ECO:0000259" key="3">
    <source>
        <dbReference type="Pfam" id="PF00266"/>
    </source>
</evidence>
<sequence>MFNIFRKSDKPVNDNQAPSGREINVSDWSELRKNVIGNTCTIETPFGTRRLMYADYVASGRAFGPIEDKIRDYILPLYANTHTESSATGRQTTAFREQARAIIARSVGATDEDAVIFCGSGCTGAVDKLIRMLRLKLPKGMGEYGVNTHIAPDNRPVVFIGPFEHHSNDVQWRETIADVVMIEQTKDGLLDIDDLEKQLKAHQDRPLMIGSFSAGSNVTGILTDPAPVAKLLHKYGALAAFDFAAAAPYIPIEMNAPDGAHLDAVFISTHKFLGGPGTPGLLVLKKKWAQNNTPVVPGGGTVSYVSPCAQSYLDDIEHREEGGTPEIVGAIRAGLVFDLREQIGAQKIAEKEIAFAKTALKRWGAHNNIQVLGSPFAKRLPVFSFLIKDGDKYLHFNYVVALLNDLFGVQARGGCSCAGPYGHRLLNIDNKTSLEYESVIRTGVEILKPGWVRVGFNYFYSQEECELLLRSVEWVADHGAKLLPLYKYNSKTGHWAHRNADKLPL</sequence>
<keyword evidence="1" id="KW-0663">Pyridoxal phosphate</keyword>
<evidence type="ECO:0000313" key="4">
    <source>
        <dbReference type="EMBL" id="HHL43247.1"/>
    </source>
</evidence>
<reference evidence="4" key="1">
    <citation type="journal article" date="2020" name="mSystems">
        <title>Genome- and Community-Level Interaction Insights into Carbon Utilization and Element Cycling Functions of Hydrothermarchaeota in Hydrothermal Sediment.</title>
        <authorList>
            <person name="Zhou Z."/>
            <person name="Liu Y."/>
            <person name="Xu W."/>
            <person name="Pan J."/>
            <person name="Luo Z.H."/>
            <person name="Li M."/>
        </authorList>
    </citation>
    <scope>NUCLEOTIDE SEQUENCE [LARGE SCALE GENOMIC DNA]</scope>
    <source>
        <strain evidence="4">HyVt-485</strain>
    </source>
</reference>
<evidence type="ECO:0000256" key="1">
    <source>
        <dbReference type="ARBA" id="ARBA00022898"/>
    </source>
</evidence>
<dbReference type="Pfam" id="PF00266">
    <property type="entry name" value="Aminotran_5"/>
    <property type="match status" value="1"/>
</dbReference>
<gene>
    <name evidence="4" type="ORF">ENJ42_06500</name>
</gene>
<dbReference type="Gene3D" id="3.90.1150.10">
    <property type="entry name" value="Aspartate Aminotransferase, domain 1"/>
    <property type="match status" value="1"/>
</dbReference>
<comment type="caution">
    <text evidence="4">The sequence shown here is derived from an EMBL/GenBank/DDBJ whole genome shotgun (WGS) entry which is preliminary data.</text>
</comment>
<feature type="region of interest" description="Disordered" evidence="2">
    <location>
        <begin position="1"/>
        <end position="21"/>
    </location>
</feature>
<feature type="compositionally biased region" description="Basic and acidic residues" evidence="2">
    <location>
        <begin position="1"/>
        <end position="12"/>
    </location>
</feature>
<dbReference type="InterPro" id="IPR000192">
    <property type="entry name" value="Aminotrans_V_dom"/>
</dbReference>
<dbReference type="InterPro" id="IPR015424">
    <property type="entry name" value="PyrdxlP-dep_Trfase"/>
</dbReference>
<feature type="domain" description="Aminotransferase class V" evidence="3">
    <location>
        <begin position="53"/>
        <end position="467"/>
    </location>
</feature>
<protein>
    <submittedName>
        <fullName evidence="4">Aminotransferase class V-fold PLP-dependent enzyme</fullName>
    </submittedName>
</protein>
<dbReference type="PANTHER" id="PTHR43686:SF1">
    <property type="entry name" value="AMINOTRAN_5 DOMAIN-CONTAINING PROTEIN"/>
    <property type="match status" value="1"/>
</dbReference>
<dbReference type="Gene3D" id="3.40.640.10">
    <property type="entry name" value="Type I PLP-dependent aspartate aminotransferase-like (Major domain)"/>
    <property type="match status" value="1"/>
</dbReference>
<accession>A0A7C5R7N0</accession>
<dbReference type="AlphaFoldDB" id="A0A7C5R7N0"/>
<dbReference type="InterPro" id="IPR015421">
    <property type="entry name" value="PyrdxlP-dep_Trfase_major"/>
</dbReference>
<dbReference type="EMBL" id="DRMJ01000335">
    <property type="protein sequence ID" value="HHL43247.1"/>
    <property type="molecule type" value="Genomic_DNA"/>
</dbReference>
<keyword evidence="4" id="KW-0808">Transferase</keyword>
<evidence type="ECO:0000256" key="2">
    <source>
        <dbReference type="SAM" id="MobiDB-lite"/>
    </source>
</evidence>
<dbReference type="SUPFAM" id="SSF53383">
    <property type="entry name" value="PLP-dependent transferases"/>
    <property type="match status" value="1"/>
</dbReference>